<evidence type="ECO:0000313" key="9">
    <source>
        <dbReference type="Proteomes" id="UP001179952"/>
    </source>
</evidence>
<keyword evidence="4" id="KW-0343">GTPase activation</keyword>
<reference evidence="8" key="2">
    <citation type="submission" date="2023-06" db="EMBL/GenBank/DDBJ databases">
        <authorList>
            <person name="Ma L."/>
            <person name="Liu K.-W."/>
            <person name="Li Z."/>
            <person name="Hsiao Y.-Y."/>
            <person name="Qi Y."/>
            <person name="Fu T."/>
            <person name="Tang G."/>
            <person name="Zhang D."/>
            <person name="Sun W.-H."/>
            <person name="Liu D.-K."/>
            <person name="Li Y."/>
            <person name="Chen G.-Z."/>
            <person name="Liu X.-D."/>
            <person name="Liao X.-Y."/>
            <person name="Jiang Y.-T."/>
            <person name="Yu X."/>
            <person name="Hao Y."/>
            <person name="Huang J."/>
            <person name="Zhao X.-W."/>
            <person name="Ke S."/>
            <person name="Chen Y.-Y."/>
            <person name="Wu W.-L."/>
            <person name="Hsu J.-L."/>
            <person name="Lin Y.-F."/>
            <person name="Huang M.-D."/>
            <person name="Li C.-Y."/>
            <person name="Huang L."/>
            <person name="Wang Z.-W."/>
            <person name="Zhao X."/>
            <person name="Zhong W.-Y."/>
            <person name="Peng D.-H."/>
            <person name="Ahmad S."/>
            <person name="Lan S."/>
            <person name="Zhang J.-S."/>
            <person name="Tsai W.-C."/>
            <person name="Van De Peer Y."/>
            <person name="Liu Z.-J."/>
        </authorList>
    </citation>
    <scope>NUCLEOTIDE SEQUENCE</scope>
    <source>
        <strain evidence="8">SCP</strain>
        <tissue evidence="8">Leaves</tissue>
    </source>
</reference>
<evidence type="ECO:0000256" key="6">
    <source>
        <dbReference type="SAM" id="MobiDB-lite"/>
    </source>
</evidence>
<dbReference type="PANTHER" id="PTHR21422">
    <property type="entry name" value="RAB3 GTPASE-ACTIVATING PROTEIN CATALYTIC SUBUNIT"/>
    <property type="match status" value="1"/>
</dbReference>
<evidence type="ECO:0000256" key="4">
    <source>
        <dbReference type="ARBA" id="ARBA00022468"/>
    </source>
</evidence>
<comment type="caution">
    <text evidence="8">The sequence shown here is derived from an EMBL/GenBank/DDBJ whole genome shotgun (WGS) entry which is preliminary data.</text>
</comment>
<protein>
    <recommendedName>
        <fullName evidence="3">Rab3 GTPase-activating protein catalytic subunit</fullName>
    </recommendedName>
</protein>
<proteinExistence type="inferred from homology"/>
<feature type="region of interest" description="Disordered" evidence="6">
    <location>
        <begin position="86"/>
        <end position="110"/>
    </location>
</feature>
<dbReference type="AlphaFoldDB" id="A0AAV9B4C9"/>
<comment type="similarity">
    <text evidence="2">Belongs to the Rab3-GAP catalytic subunit family.</text>
</comment>
<keyword evidence="5" id="KW-0963">Cytoplasm</keyword>
<dbReference type="Pfam" id="PF13890">
    <property type="entry name" value="Rab3-GTPase_cat"/>
    <property type="match status" value="1"/>
</dbReference>
<keyword evidence="9" id="KW-1185">Reference proteome</keyword>
<evidence type="ECO:0000256" key="3">
    <source>
        <dbReference type="ARBA" id="ARBA00015817"/>
    </source>
</evidence>
<dbReference type="InterPro" id="IPR045700">
    <property type="entry name" value="Rab3GAP1"/>
</dbReference>
<evidence type="ECO:0000256" key="5">
    <source>
        <dbReference type="ARBA" id="ARBA00022490"/>
    </source>
</evidence>
<name>A0AAV9B4C9_ACOGR</name>
<feature type="domain" description="Rab3GAP catalytic subunit conserved" evidence="7">
    <location>
        <begin position="107"/>
        <end position="269"/>
    </location>
</feature>
<evidence type="ECO:0000313" key="8">
    <source>
        <dbReference type="EMBL" id="KAK1270862.1"/>
    </source>
</evidence>
<reference evidence="8" key="1">
    <citation type="journal article" date="2023" name="Nat. Commun.">
        <title>Diploid and tetraploid genomes of Acorus and the evolution of monocots.</title>
        <authorList>
            <person name="Ma L."/>
            <person name="Liu K.W."/>
            <person name="Li Z."/>
            <person name="Hsiao Y.Y."/>
            <person name="Qi Y."/>
            <person name="Fu T."/>
            <person name="Tang G.D."/>
            <person name="Zhang D."/>
            <person name="Sun W.H."/>
            <person name="Liu D.K."/>
            <person name="Li Y."/>
            <person name="Chen G.Z."/>
            <person name="Liu X.D."/>
            <person name="Liao X.Y."/>
            <person name="Jiang Y.T."/>
            <person name="Yu X."/>
            <person name="Hao Y."/>
            <person name="Huang J."/>
            <person name="Zhao X.W."/>
            <person name="Ke S."/>
            <person name="Chen Y.Y."/>
            <person name="Wu W.L."/>
            <person name="Hsu J.L."/>
            <person name="Lin Y.F."/>
            <person name="Huang M.D."/>
            <person name="Li C.Y."/>
            <person name="Huang L."/>
            <person name="Wang Z.W."/>
            <person name="Zhao X."/>
            <person name="Zhong W.Y."/>
            <person name="Peng D.H."/>
            <person name="Ahmad S."/>
            <person name="Lan S."/>
            <person name="Zhang J.S."/>
            <person name="Tsai W.C."/>
            <person name="Van de Peer Y."/>
            <person name="Liu Z.J."/>
        </authorList>
    </citation>
    <scope>NUCLEOTIDE SEQUENCE</scope>
    <source>
        <strain evidence="8">SCP</strain>
    </source>
</reference>
<sequence length="490" mass="55316">MLNNGSIDLSTCLIHQKLQMLSICIAKKSQLDEFHDCDESKSPAINGTEEGYYDADEYQNQNPLHQKRHDQMHDSTLLSDDQISKKHMGVSPSKSENVFASPNMAESSRGSAGIVQSTMLLRSPQKMHAPYTQDAPLMTEDMHEERLRAAETFGDAFSFSGQLEKDILSSDMSAFKAANPGAVFEDFIRWHSPGDWESEETSKNGSFIDDEFGAQNTKWPPSGRLSQRMSEQGNSWRKIWNDSPALAVFEQKPLLDPNKEGEKILHYLETLKPHQLIEQMVCTAFRASADTLSLTSFGNLKQLRTKIGQLYLTIASTLKPLGVNHLHDDELIDDLKRLCLVFEHIEKLVTLAASMHRRLLNVPRLCEAIFSDYFNFYIPKMGTSSTSICYEKEFNIREPVRTQERPSIESMFTPPTANQSWRKVLSMGNLLNGHEPTLREIVLSVHDSMSGNHYGTGNTQSTSDEIETYRMYIRGTSNDLQVALSVTSCD</sequence>
<dbReference type="PANTHER" id="PTHR21422:SF9">
    <property type="entry name" value="RAB3 GTPASE-ACTIVATING PROTEIN CATALYTIC SUBUNIT"/>
    <property type="match status" value="1"/>
</dbReference>
<evidence type="ECO:0000256" key="2">
    <source>
        <dbReference type="ARBA" id="ARBA00008856"/>
    </source>
</evidence>
<evidence type="ECO:0000256" key="1">
    <source>
        <dbReference type="ARBA" id="ARBA00004496"/>
    </source>
</evidence>
<gene>
    <name evidence="8" type="ORF">QJS04_geneDACA006015</name>
</gene>
<dbReference type="EMBL" id="JAUJYN010000005">
    <property type="protein sequence ID" value="KAK1270862.1"/>
    <property type="molecule type" value="Genomic_DNA"/>
</dbReference>
<organism evidence="8 9">
    <name type="scientific">Acorus gramineus</name>
    <name type="common">Dwarf sweet flag</name>
    <dbReference type="NCBI Taxonomy" id="55184"/>
    <lineage>
        <taxon>Eukaryota</taxon>
        <taxon>Viridiplantae</taxon>
        <taxon>Streptophyta</taxon>
        <taxon>Embryophyta</taxon>
        <taxon>Tracheophyta</taxon>
        <taxon>Spermatophyta</taxon>
        <taxon>Magnoliopsida</taxon>
        <taxon>Liliopsida</taxon>
        <taxon>Acoraceae</taxon>
        <taxon>Acorus</taxon>
    </lineage>
</organism>
<dbReference type="Proteomes" id="UP001179952">
    <property type="component" value="Unassembled WGS sequence"/>
</dbReference>
<feature type="compositionally biased region" description="Polar residues" evidence="6">
    <location>
        <begin position="92"/>
        <end position="110"/>
    </location>
</feature>
<comment type="subcellular location">
    <subcellularLocation>
        <location evidence="1">Cytoplasm</location>
    </subcellularLocation>
</comment>
<evidence type="ECO:0000259" key="7">
    <source>
        <dbReference type="Pfam" id="PF13890"/>
    </source>
</evidence>
<accession>A0AAV9B4C9</accession>
<dbReference type="GO" id="GO:0005737">
    <property type="term" value="C:cytoplasm"/>
    <property type="evidence" value="ECO:0007669"/>
    <property type="project" value="UniProtKB-SubCell"/>
</dbReference>
<dbReference type="GO" id="GO:0005096">
    <property type="term" value="F:GTPase activator activity"/>
    <property type="evidence" value="ECO:0007669"/>
    <property type="project" value="UniProtKB-KW"/>
</dbReference>
<dbReference type="InterPro" id="IPR026147">
    <property type="entry name" value="Rab3GAP1_conserved"/>
</dbReference>